<evidence type="ECO:0000313" key="3">
    <source>
        <dbReference type="Proteomes" id="UP001066276"/>
    </source>
</evidence>
<protein>
    <submittedName>
        <fullName evidence="2">Uncharacterized protein</fullName>
    </submittedName>
</protein>
<sequence length="221" mass="23362">MQWIFSPGRLPGPGPLACTSNFKLCSSTSSLALHRSSTAHPLRALRPSLRPFGPWLWPLQGSSTWERQPAQPRGQPACLSSSTPGTVCRELIPATAVAHRLPPHPSSPRWGNRSPGGGATIQLSWPTCTAPHSSRTGRPLSPLPWARGSLLCRPGSAPPPLPTGGAGTRLSRRSSLTAGQSTAGAAGFPSPKRLQICQAGRGAPLARIRHVRHHSHAPNVM</sequence>
<reference evidence="2" key="1">
    <citation type="journal article" date="2022" name="bioRxiv">
        <title>Sequencing and chromosome-scale assembly of the giantPleurodeles waltlgenome.</title>
        <authorList>
            <person name="Brown T."/>
            <person name="Elewa A."/>
            <person name="Iarovenko S."/>
            <person name="Subramanian E."/>
            <person name="Araus A.J."/>
            <person name="Petzold A."/>
            <person name="Susuki M."/>
            <person name="Suzuki K.-i.T."/>
            <person name="Hayashi T."/>
            <person name="Toyoda A."/>
            <person name="Oliveira C."/>
            <person name="Osipova E."/>
            <person name="Leigh N.D."/>
            <person name="Simon A."/>
            <person name="Yun M.H."/>
        </authorList>
    </citation>
    <scope>NUCLEOTIDE SEQUENCE</scope>
    <source>
        <strain evidence="2">20211129_DDA</strain>
        <tissue evidence="2">Liver</tissue>
    </source>
</reference>
<dbReference type="AlphaFoldDB" id="A0AAV7T977"/>
<feature type="region of interest" description="Disordered" evidence="1">
    <location>
        <begin position="151"/>
        <end position="190"/>
    </location>
</feature>
<evidence type="ECO:0000256" key="1">
    <source>
        <dbReference type="SAM" id="MobiDB-lite"/>
    </source>
</evidence>
<proteinExistence type="predicted"/>
<gene>
    <name evidence="2" type="ORF">NDU88_004894</name>
</gene>
<dbReference type="Proteomes" id="UP001066276">
    <property type="component" value="Chromosome 4_1"/>
</dbReference>
<evidence type="ECO:0000313" key="2">
    <source>
        <dbReference type="EMBL" id="KAJ1173052.1"/>
    </source>
</evidence>
<accession>A0AAV7T977</accession>
<organism evidence="2 3">
    <name type="scientific">Pleurodeles waltl</name>
    <name type="common">Iberian ribbed newt</name>
    <dbReference type="NCBI Taxonomy" id="8319"/>
    <lineage>
        <taxon>Eukaryota</taxon>
        <taxon>Metazoa</taxon>
        <taxon>Chordata</taxon>
        <taxon>Craniata</taxon>
        <taxon>Vertebrata</taxon>
        <taxon>Euteleostomi</taxon>
        <taxon>Amphibia</taxon>
        <taxon>Batrachia</taxon>
        <taxon>Caudata</taxon>
        <taxon>Salamandroidea</taxon>
        <taxon>Salamandridae</taxon>
        <taxon>Pleurodelinae</taxon>
        <taxon>Pleurodeles</taxon>
    </lineage>
</organism>
<comment type="caution">
    <text evidence="2">The sequence shown here is derived from an EMBL/GenBank/DDBJ whole genome shotgun (WGS) entry which is preliminary data.</text>
</comment>
<dbReference type="EMBL" id="JANPWB010000007">
    <property type="protein sequence ID" value="KAJ1173052.1"/>
    <property type="molecule type" value="Genomic_DNA"/>
</dbReference>
<feature type="compositionally biased region" description="Polar residues" evidence="1">
    <location>
        <begin position="173"/>
        <end position="183"/>
    </location>
</feature>
<name>A0AAV7T977_PLEWA</name>
<keyword evidence="3" id="KW-1185">Reference proteome</keyword>